<keyword evidence="1" id="KW-0418">Kinase</keyword>
<dbReference type="Proteomes" id="UP000254124">
    <property type="component" value="Unassembled WGS sequence"/>
</dbReference>
<dbReference type="EMBL" id="UGWZ01000001">
    <property type="protein sequence ID" value="SUG15415.1"/>
    <property type="molecule type" value="Genomic_DNA"/>
</dbReference>
<evidence type="ECO:0000313" key="1">
    <source>
        <dbReference type="EMBL" id="SUG15415.1"/>
    </source>
</evidence>
<accession>A0A379S607</accession>
<gene>
    <name evidence="1" type="ORF">NCTC7295_03079</name>
</gene>
<proteinExistence type="predicted"/>
<dbReference type="GO" id="GO:0016301">
    <property type="term" value="F:kinase activity"/>
    <property type="evidence" value="ECO:0007669"/>
    <property type="project" value="UniProtKB-KW"/>
</dbReference>
<dbReference type="AlphaFoldDB" id="A0A379S607"/>
<sequence length="78" mass="8390">MITSGNCCVWRIKFPSVDLHTEVSAALRVTLPPVLLEQVLANVILNAAQAGATHLWIIAERIENGVSIVLQDNAGGNR</sequence>
<protein>
    <submittedName>
        <fullName evidence="1">Histidine kinase</fullName>
    </submittedName>
</protein>
<name>A0A379S607_SALER</name>
<evidence type="ECO:0000313" key="2">
    <source>
        <dbReference type="Proteomes" id="UP000254124"/>
    </source>
</evidence>
<dbReference type="SUPFAM" id="SSF55874">
    <property type="entry name" value="ATPase domain of HSP90 chaperone/DNA topoisomerase II/histidine kinase"/>
    <property type="match status" value="1"/>
</dbReference>
<dbReference type="Gene3D" id="3.30.565.10">
    <property type="entry name" value="Histidine kinase-like ATPase, C-terminal domain"/>
    <property type="match status" value="1"/>
</dbReference>
<organism evidence="1 2">
    <name type="scientific">Salmonella enterica subsp. arizonae</name>
    <dbReference type="NCBI Taxonomy" id="59203"/>
    <lineage>
        <taxon>Bacteria</taxon>
        <taxon>Pseudomonadati</taxon>
        <taxon>Pseudomonadota</taxon>
        <taxon>Gammaproteobacteria</taxon>
        <taxon>Enterobacterales</taxon>
        <taxon>Enterobacteriaceae</taxon>
        <taxon>Salmonella</taxon>
    </lineage>
</organism>
<reference evidence="1 2" key="1">
    <citation type="submission" date="2018-06" db="EMBL/GenBank/DDBJ databases">
        <authorList>
            <consortium name="Pathogen Informatics"/>
            <person name="Doyle S."/>
        </authorList>
    </citation>
    <scope>NUCLEOTIDE SEQUENCE [LARGE SCALE GENOMIC DNA]</scope>
    <source>
        <strain evidence="1 2">NCTC7295</strain>
    </source>
</reference>
<dbReference type="InterPro" id="IPR036890">
    <property type="entry name" value="HATPase_C_sf"/>
</dbReference>
<keyword evidence="1" id="KW-0808">Transferase</keyword>